<sequence length="92" mass="11050">MNPENLETYINHPTWGLLYRICMVDDQQDLFTTLYAQRLFFLVANDIKGIKFQSIGRTEARMLLENRLRTLRRTGQSQEYEQLQSVFQRTFQ</sequence>
<dbReference type="GeneID" id="78018786"/>
<dbReference type="Gene3D" id="6.10.250.870">
    <property type="match status" value="1"/>
</dbReference>
<dbReference type="AlphaFoldDB" id="A0A166K2L7"/>
<name>A0A166K2L7_NODSP</name>
<organism evidence="1 2">
    <name type="scientific">Nodularia spumigena CENA596</name>
    <dbReference type="NCBI Taxonomy" id="1819295"/>
    <lineage>
        <taxon>Bacteria</taxon>
        <taxon>Bacillati</taxon>
        <taxon>Cyanobacteriota</taxon>
        <taxon>Cyanophyceae</taxon>
        <taxon>Nostocales</taxon>
        <taxon>Nodulariaceae</taxon>
        <taxon>Nodularia</taxon>
    </lineage>
</organism>
<dbReference type="EMBL" id="LWAJ01000083">
    <property type="protein sequence ID" value="KZL50490.1"/>
    <property type="molecule type" value="Genomic_DNA"/>
</dbReference>
<accession>A0A166K2L7</accession>
<protein>
    <recommendedName>
        <fullName evidence="3">DUF3539 domain-containing protein</fullName>
    </recommendedName>
</protein>
<dbReference type="NCBIfam" id="NF045912">
    <property type="entry name" value="TransCoactPipX"/>
    <property type="match status" value="1"/>
</dbReference>
<dbReference type="Gene3D" id="2.30.30.660">
    <property type="entry name" value="Protein of unknown function (DUF3539)"/>
    <property type="match status" value="1"/>
</dbReference>
<dbReference type="OrthoDB" id="531370at2"/>
<dbReference type="InterPro" id="IPR021926">
    <property type="entry name" value="PipX"/>
</dbReference>
<evidence type="ECO:0000313" key="1">
    <source>
        <dbReference type="EMBL" id="KZL50490.1"/>
    </source>
</evidence>
<dbReference type="RefSeq" id="WP_006199162.1">
    <property type="nucleotide sequence ID" value="NZ_CAWMRI010000083.1"/>
</dbReference>
<comment type="caution">
    <text evidence="1">The sequence shown here is derived from an EMBL/GenBank/DDBJ whole genome shotgun (WGS) entry which is preliminary data.</text>
</comment>
<reference evidence="1 2" key="1">
    <citation type="submission" date="2016-04" db="EMBL/GenBank/DDBJ databases">
        <title>Draft Genome Assembly of the Bloom-forming Cyanobacterium Nodularia spumigena Strain CENA596 in Shrimp Production Ponds.</title>
        <authorList>
            <person name="Popin R.V."/>
            <person name="Rigonato J."/>
            <person name="Abreu V.A."/>
            <person name="Andreote A.P."/>
            <person name="Silveira S.B."/>
            <person name="Odebrecht C."/>
            <person name="Fiore M.F."/>
        </authorList>
    </citation>
    <scope>NUCLEOTIDE SEQUENCE [LARGE SCALE GENOMIC DNA]</scope>
    <source>
        <strain evidence="1 2">CENA596</strain>
    </source>
</reference>
<evidence type="ECO:0008006" key="3">
    <source>
        <dbReference type="Google" id="ProtNLM"/>
    </source>
</evidence>
<proteinExistence type="predicted"/>
<gene>
    <name evidence="1" type="ORF">A2T98_07130</name>
</gene>
<evidence type="ECO:0000313" key="2">
    <source>
        <dbReference type="Proteomes" id="UP000076555"/>
    </source>
</evidence>
<dbReference type="Proteomes" id="UP000076555">
    <property type="component" value="Unassembled WGS sequence"/>
</dbReference>
<dbReference type="Pfam" id="PF12058">
    <property type="entry name" value="PipX"/>
    <property type="match status" value="1"/>
</dbReference>